<organism evidence="1 2">
    <name type="scientific">Actinospica acidithermotolerans</name>
    <dbReference type="NCBI Taxonomy" id="2828514"/>
    <lineage>
        <taxon>Bacteria</taxon>
        <taxon>Bacillati</taxon>
        <taxon>Actinomycetota</taxon>
        <taxon>Actinomycetes</taxon>
        <taxon>Catenulisporales</taxon>
        <taxon>Actinospicaceae</taxon>
        <taxon>Actinospica</taxon>
    </lineage>
</organism>
<dbReference type="EMBL" id="JAGSOH010000063">
    <property type="protein sequence ID" value="MBR7828692.1"/>
    <property type="molecule type" value="Genomic_DNA"/>
</dbReference>
<proteinExistence type="predicted"/>
<dbReference type="AlphaFoldDB" id="A0A941ECC4"/>
<name>A0A941ECC4_9ACTN</name>
<sequence>MLECYSRTWGGDGNGLVGYTGEVEVPGAFWPLLRAFDADQWVAFADTRLGFRMSDPDAYEAQLRDAVRRWSETNGTPESEARELFEDEDRLSDAFVPIETADDAYIRRWLAPAASQFAILEGGYTADRMPPHGLVDMCELTHAPAYTAELDLSALPVSVQLLVLSRTGSLAPSHAAHLERQPGFERRTIAVSPEELDYVLEFAWTGQVDTLSVRALAELRGRFGGEPADAPRLGFADADFAAHFPLAQTLLGCSWHRKFDRTLYLGSPLVVVCGDSAADFTYAYTRRRAVGPTFWLPVDDDAEVNRAVFGALARHLATSRRGSGLEREVLLTSLTMSVEKLETIRAEVLGTVWGRALGNRSSPTLRVCAPADVPTERKWLLADSTHIGVEHYEPFAGDTMVRALDLLKPSEARGVSATAFSWQVDVAAPGHQVPARWALHELLSAGDMLMPGAVRAGVEGLSVNSHGKILQIDGVVPHQALVRTRLRLPGPFEIFSKLADQSGAQLRDSDKGRYTRRMLELWGGLSALAEDLRSDGPVRKILKEWISANGVHGRIQHGRKFLRLGDLVRILDYGKPELARARDEARELLDRFLTASIAFRGVVLRCGLCADTSFYRLEDLDPAYQCPRCRRRSAITHGSWPMGESGPFEPDWYYVLDEVAYLGLRNDIHVPILALAQMAKASTSFLHMPEVIVARDGETDLEVDLWAIVDGRIVIGEAKKGDVLAGTQDEETGRCAALLRLARELSADEFVMASGASRWRERTRRNVESTLGQEMTVTWKAGFR</sequence>
<protein>
    <submittedName>
        <fullName evidence="1">Uncharacterized protein</fullName>
    </submittedName>
</protein>
<reference evidence="1" key="1">
    <citation type="submission" date="2021-04" db="EMBL/GenBank/DDBJ databases">
        <title>Genome based classification of Actinospica acidithermotolerans sp. nov., an actinobacterium isolated from an Indonesian hot spring.</title>
        <authorList>
            <person name="Kusuma A.B."/>
            <person name="Putra K.E."/>
            <person name="Nafisah S."/>
            <person name="Loh J."/>
            <person name="Nouioui I."/>
            <person name="Goodfellow M."/>
        </authorList>
    </citation>
    <scope>NUCLEOTIDE SEQUENCE</scope>
    <source>
        <strain evidence="1">MGRD01-02</strain>
    </source>
</reference>
<evidence type="ECO:0000313" key="1">
    <source>
        <dbReference type="EMBL" id="MBR7828692.1"/>
    </source>
</evidence>
<gene>
    <name evidence="1" type="ORF">KDK95_20455</name>
</gene>
<evidence type="ECO:0000313" key="2">
    <source>
        <dbReference type="Proteomes" id="UP000676325"/>
    </source>
</evidence>
<comment type="caution">
    <text evidence="1">The sequence shown here is derived from an EMBL/GenBank/DDBJ whole genome shotgun (WGS) entry which is preliminary data.</text>
</comment>
<keyword evidence="2" id="KW-1185">Reference proteome</keyword>
<accession>A0A941ECC4</accession>
<dbReference type="Proteomes" id="UP000676325">
    <property type="component" value="Unassembled WGS sequence"/>
</dbReference>